<accession>A0ABV0N094</accession>
<protein>
    <submittedName>
        <fullName evidence="2">Uncharacterized protein</fullName>
    </submittedName>
</protein>
<comment type="caution">
    <text evidence="2">The sequence shown here is derived from an EMBL/GenBank/DDBJ whole genome shotgun (WGS) entry which is preliminary data.</text>
</comment>
<feature type="non-terminal residue" evidence="2">
    <location>
        <position position="1"/>
    </location>
</feature>
<dbReference type="Proteomes" id="UP001476798">
    <property type="component" value="Unassembled WGS sequence"/>
</dbReference>
<keyword evidence="3" id="KW-1185">Reference proteome</keyword>
<reference evidence="2 3" key="1">
    <citation type="submission" date="2021-06" db="EMBL/GenBank/DDBJ databases">
        <authorList>
            <person name="Palmer J.M."/>
        </authorList>
    </citation>
    <scope>NUCLEOTIDE SEQUENCE [LARGE SCALE GENOMIC DNA]</scope>
    <source>
        <strain evidence="2 3">GA_2019</strain>
        <tissue evidence="2">Muscle</tissue>
    </source>
</reference>
<keyword evidence="1" id="KW-0472">Membrane</keyword>
<evidence type="ECO:0000313" key="2">
    <source>
        <dbReference type="EMBL" id="MEQ2164767.1"/>
    </source>
</evidence>
<evidence type="ECO:0000256" key="1">
    <source>
        <dbReference type="SAM" id="Phobius"/>
    </source>
</evidence>
<sequence length="105" mass="12086">SASQLPAHQLKYFTQTHILIAHAVVQSHSLSLTAFLSLLIDQRRRTRWHHPIYAGLITDPCNMQHNTNKLLGLCLEWIPKIQQYKETDSEICPISSLTLLTCLFY</sequence>
<keyword evidence="1" id="KW-1133">Transmembrane helix</keyword>
<name>A0ABV0N094_9TELE</name>
<dbReference type="EMBL" id="JAHRIO010020579">
    <property type="protein sequence ID" value="MEQ2164767.1"/>
    <property type="molecule type" value="Genomic_DNA"/>
</dbReference>
<proteinExistence type="predicted"/>
<organism evidence="2 3">
    <name type="scientific">Goodea atripinnis</name>
    <dbReference type="NCBI Taxonomy" id="208336"/>
    <lineage>
        <taxon>Eukaryota</taxon>
        <taxon>Metazoa</taxon>
        <taxon>Chordata</taxon>
        <taxon>Craniata</taxon>
        <taxon>Vertebrata</taxon>
        <taxon>Euteleostomi</taxon>
        <taxon>Actinopterygii</taxon>
        <taxon>Neopterygii</taxon>
        <taxon>Teleostei</taxon>
        <taxon>Neoteleostei</taxon>
        <taxon>Acanthomorphata</taxon>
        <taxon>Ovalentaria</taxon>
        <taxon>Atherinomorphae</taxon>
        <taxon>Cyprinodontiformes</taxon>
        <taxon>Goodeidae</taxon>
        <taxon>Goodea</taxon>
    </lineage>
</organism>
<evidence type="ECO:0000313" key="3">
    <source>
        <dbReference type="Proteomes" id="UP001476798"/>
    </source>
</evidence>
<gene>
    <name evidence="2" type="ORF">GOODEAATRI_010171</name>
</gene>
<keyword evidence="1" id="KW-0812">Transmembrane</keyword>
<feature type="transmembrane region" description="Helical" evidence="1">
    <location>
        <begin position="20"/>
        <end position="40"/>
    </location>
</feature>